<keyword evidence="4" id="KW-0472">Membrane</keyword>
<feature type="transmembrane region" description="Helical" evidence="4">
    <location>
        <begin position="45"/>
        <end position="70"/>
    </location>
</feature>
<dbReference type="EC" id="2.7.7.65" evidence="2"/>
<keyword evidence="4" id="KW-1133">Transmembrane helix</keyword>
<feature type="transmembrane region" description="Helical" evidence="4">
    <location>
        <begin position="82"/>
        <end position="100"/>
    </location>
</feature>
<dbReference type="Proteomes" id="UP000188243">
    <property type="component" value="Chromosome"/>
</dbReference>
<feature type="transmembrane region" description="Helical" evidence="4">
    <location>
        <begin position="112"/>
        <end position="131"/>
    </location>
</feature>
<dbReference type="InterPro" id="IPR000160">
    <property type="entry name" value="GGDEF_dom"/>
</dbReference>
<organism evidence="6 7">
    <name type="scientific">Pseudoalteromonas aliena</name>
    <dbReference type="NCBI Taxonomy" id="247523"/>
    <lineage>
        <taxon>Bacteria</taxon>
        <taxon>Pseudomonadati</taxon>
        <taxon>Pseudomonadota</taxon>
        <taxon>Gammaproteobacteria</taxon>
        <taxon>Alteromonadales</taxon>
        <taxon>Pseudoalteromonadaceae</taxon>
        <taxon>Pseudoalteromonas</taxon>
    </lineage>
</organism>
<dbReference type="PROSITE" id="PS50887">
    <property type="entry name" value="GGDEF"/>
    <property type="match status" value="1"/>
</dbReference>
<dbReference type="GO" id="GO:1902201">
    <property type="term" value="P:negative regulation of bacterial-type flagellum-dependent cell motility"/>
    <property type="evidence" value="ECO:0007669"/>
    <property type="project" value="TreeGrafter"/>
</dbReference>
<dbReference type="EMBL" id="CP019628">
    <property type="protein sequence ID" value="AQQ01564.1"/>
    <property type="molecule type" value="Genomic_DNA"/>
</dbReference>
<sequence length="312" mass="35530">MSCIAFTNDEHLLFMMLLCSSFIYMWALISYINVEKSANTILYNLYVLMIYLVLTGGVEGTGPIWIFIVSPVTFSIRGLKRGTFDIVLFLIAVILAFYFADAFDIYNYEPNQYTYRVLFSFVIVAMLSAFYEYTREKYNDKIIALSQKNEVLATIDPLTNLPNRRYTMKKLEEFKLALSRDQTPFVIMLCDVDNFKKINDVYGHDIGDEALTHLANTLKQNIPDKALVSRWGGEEFLIAIPNAVKEKGVEVANKIHASLKNNSICELPESVNLTISIGVIQCQEARSIDLDIKHADELLYTAKEQGKNRTCS</sequence>
<evidence type="ECO:0000313" key="7">
    <source>
        <dbReference type="Proteomes" id="UP000188243"/>
    </source>
</evidence>
<feature type="domain" description="GGDEF" evidence="5">
    <location>
        <begin position="183"/>
        <end position="312"/>
    </location>
</feature>
<protein>
    <recommendedName>
        <fullName evidence="2">diguanylate cyclase</fullName>
        <ecNumber evidence="2">2.7.7.65</ecNumber>
    </recommendedName>
</protein>
<dbReference type="GO" id="GO:0005886">
    <property type="term" value="C:plasma membrane"/>
    <property type="evidence" value="ECO:0007669"/>
    <property type="project" value="TreeGrafter"/>
</dbReference>
<dbReference type="AlphaFoldDB" id="A0A1Q2H2G9"/>
<accession>A0A1Q2H2G9</accession>
<dbReference type="SUPFAM" id="SSF55073">
    <property type="entry name" value="Nucleotide cyclase"/>
    <property type="match status" value="1"/>
</dbReference>
<evidence type="ECO:0000256" key="1">
    <source>
        <dbReference type="ARBA" id="ARBA00001946"/>
    </source>
</evidence>
<keyword evidence="4" id="KW-0812">Transmembrane</keyword>
<dbReference type="CDD" id="cd01949">
    <property type="entry name" value="GGDEF"/>
    <property type="match status" value="1"/>
</dbReference>
<dbReference type="PANTHER" id="PTHR45138:SF9">
    <property type="entry name" value="DIGUANYLATE CYCLASE DGCM-RELATED"/>
    <property type="match status" value="1"/>
</dbReference>
<dbReference type="PANTHER" id="PTHR45138">
    <property type="entry name" value="REGULATORY COMPONENTS OF SENSORY TRANSDUCTION SYSTEM"/>
    <property type="match status" value="1"/>
</dbReference>
<dbReference type="InterPro" id="IPR050469">
    <property type="entry name" value="Diguanylate_Cyclase"/>
</dbReference>
<dbReference type="InterPro" id="IPR029787">
    <property type="entry name" value="Nucleotide_cyclase"/>
</dbReference>
<evidence type="ECO:0000256" key="3">
    <source>
        <dbReference type="ARBA" id="ARBA00034247"/>
    </source>
</evidence>
<dbReference type="InterPro" id="IPR043128">
    <property type="entry name" value="Rev_trsase/Diguanyl_cyclase"/>
</dbReference>
<dbReference type="KEGG" id="paln:B0W48_18330"/>
<comment type="cofactor">
    <cofactor evidence="1">
        <name>Mg(2+)</name>
        <dbReference type="ChEBI" id="CHEBI:18420"/>
    </cofactor>
</comment>
<dbReference type="NCBIfam" id="TIGR00254">
    <property type="entry name" value="GGDEF"/>
    <property type="match status" value="1"/>
</dbReference>
<evidence type="ECO:0000313" key="6">
    <source>
        <dbReference type="EMBL" id="AQQ01564.1"/>
    </source>
</evidence>
<dbReference type="SMART" id="SM00267">
    <property type="entry name" value="GGDEF"/>
    <property type="match status" value="1"/>
</dbReference>
<reference evidence="6 7" key="1">
    <citation type="submission" date="2017-02" db="EMBL/GenBank/DDBJ databases">
        <title>Complete genome sequence of the cold-active Pseudoalteromonas aliena strain EH1 isolated from Arctic seawater.</title>
        <authorList>
            <person name="Kim E."/>
            <person name="Heo E."/>
            <person name="Kim H."/>
            <person name="Kim D."/>
        </authorList>
    </citation>
    <scope>NUCLEOTIDE SEQUENCE [LARGE SCALE GENOMIC DNA]</scope>
    <source>
        <strain evidence="6 7">EH1</strain>
    </source>
</reference>
<evidence type="ECO:0000259" key="5">
    <source>
        <dbReference type="PROSITE" id="PS50887"/>
    </source>
</evidence>
<dbReference type="Gene3D" id="3.30.70.270">
    <property type="match status" value="1"/>
</dbReference>
<gene>
    <name evidence="6" type="ORF">B0W48_18330</name>
</gene>
<dbReference type="GO" id="GO:0052621">
    <property type="term" value="F:diguanylate cyclase activity"/>
    <property type="evidence" value="ECO:0007669"/>
    <property type="project" value="UniProtKB-EC"/>
</dbReference>
<evidence type="ECO:0000256" key="4">
    <source>
        <dbReference type="SAM" id="Phobius"/>
    </source>
</evidence>
<evidence type="ECO:0000256" key="2">
    <source>
        <dbReference type="ARBA" id="ARBA00012528"/>
    </source>
</evidence>
<dbReference type="STRING" id="247523.B0W48_18330"/>
<comment type="catalytic activity">
    <reaction evidence="3">
        <text>2 GTP = 3',3'-c-di-GMP + 2 diphosphate</text>
        <dbReference type="Rhea" id="RHEA:24898"/>
        <dbReference type="ChEBI" id="CHEBI:33019"/>
        <dbReference type="ChEBI" id="CHEBI:37565"/>
        <dbReference type="ChEBI" id="CHEBI:58805"/>
        <dbReference type="EC" id="2.7.7.65"/>
    </reaction>
</comment>
<feature type="transmembrane region" description="Helical" evidence="4">
    <location>
        <begin position="12"/>
        <end position="33"/>
    </location>
</feature>
<dbReference type="FunFam" id="3.30.70.270:FF:000001">
    <property type="entry name" value="Diguanylate cyclase domain protein"/>
    <property type="match status" value="1"/>
</dbReference>
<dbReference type="GO" id="GO:0043709">
    <property type="term" value="P:cell adhesion involved in single-species biofilm formation"/>
    <property type="evidence" value="ECO:0007669"/>
    <property type="project" value="TreeGrafter"/>
</dbReference>
<proteinExistence type="predicted"/>
<name>A0A1Q2H2G9_9GAMM</name>
<dbReference type="Pfam" id="PF00990">
    <property type="entry name" value="GGDEF"/>
    <property type="match status" value="1"/>
</dbReference>